<dbReference type="RefSeq" id="WP_102635866.1">
    <property type="nucleotide sequence ID" value="NZ_CADIJZ010000034.1"/>
</dbReference>
<reference evidence="6 9" key="2">
    <citation type="submission" date="2020-04" db="EMBL/GenBank/DDBJ databases">
        <authorList>
            <person name="De Canck E."/>
        </authorList>
    </citation>
    <scope>NUCLEOTIDE SEQUENCE [LARGE SCALE GENOMIC DNA]</scope>
    <source>
        <strain evidence="6 9">LMG 27174</strain>
    </source>
</reference>
<dbReference type="PRINTS" id="PR00039">
    <property type="entry name" value="HTHLYSR"/>
</dbReference>
<comment type="similarity">
    <text evidence="1">Belongs to the LysR transcriptional regulatory family.</text>
</comment>
<evidence type="ECO:0000313" key="8">
    <source>
        <dbReference type="Proteomes" id="UP000235659"/>
    </source>
</evidence>
<dbReference type="Gene3D" id="3.40.190.290">
    <property type="match status" value="1"/>
</dbReference>
<dbReference type="PANTHER" id="PTHR30419">
    <property type="entry name" value="HTH-TYPE TRANSCRIPTIONAL REGULATOR YBHD"/>
    <property type="match status" value="1"/>
</dbReference>
<dbReference type="EMBL" id="PNXY01000035">
    <property type="protein sequence ID" value="PMS24435.1"/>
    <property type="molecule type" value="Genomic_DNA"/>
</dbReference>
<feature type="domain" description="HTH lysR-type" evidence="5">
    <location>
        <begin position="1"/>
        <end position="58"/>
    </location>
</feature>
<dbReference type="GO" id="GO:0003677">
    <property type="term" value="F:DNA binding"/>
    <property type="evidence" value="ECO:0007669"/>
    <property type="project" value="UniProtKB-KW"/>
</dbReference>
<dbReference type="InterPro" id="IPR036388">
    <property type="entry name" value="WH-like_DNA-bd_sf"/>
</dbReference>
<dbReference type="Pfam" id="PF00126">
    <property type="entry name" value="HTH_1"/>
    <property type="match status" value="1"/>
</dbReference>
<evidence type="ECO:0000256" key="4">
    <source>
        <dbReference type="ARBA" id="ARBA00023163"/>
    </source>
</evidence>
<dbReference type="GO" id="GO:0003700">
    <property type="term" value="F:DNA-binding transcription factor activity"/>
    <property type="evidence" value="ECO:0007669"/>
    <property type="project" value="InterPro"/>
</dbReference>
<dbReference type="AlphaFoldDB" id="A0A2N7W4V2"/>
<name>A0A2N7W4V2_9BURK</name>
<evidence type="ECO:0000313" key="6">
    <source>
        <dbReference type="EMBL" id="CAB3736917.1"/>
    </source>
</evidence>
<dbReference type="SUPFAM" id="SSF53850">
    <property type="entry name" value="Periplasmic binding protein-like II"/>
    <property type="match status" value="1"/>
</dbReference>
<protein>
    <submittedName>
        <fullName evidence="6">HTH-type transcriptional regulator HdfR</fullName>
    </submittedName>
    <submittedName>
        <fullName evidence="7">LysR family transcriptional regulator</fullName>
    </submittedName>
</protein>
<dbReference type="OrthoDB" id="8587114at2"/>
<proteinExistence type="inferred from homology"/>
<evidence type="ECO:0000256" key="2">
    <source>
        <dbReference type="ARBA" id="ARBA00023015"/>
    </source>
</evidence>
<accession>A0A2N7W4V2</accession>
<keyword evidence="2" id="KW-0805">Transcription regulation</keyword>
<dbReference type="FunFam" id="1.10.10.10:FF:000001">
    <property type="entry name" value="LysR family transcriptional regulator"/>
    <property type="match status" value="1"/>
</dbReference>
<dbReference type="Gene3D" id="1.10.10.10">
    <property type="entry name" value="Winged helix-like DNA-binding domain superfamily/Winged helix DNA-binding domain"/>
    <property type="match status" value="1"/>
</dbReference>
<sequence length="307" mass="32909">MTLRQLRYFVEIARTRSITHAAQSLGVAQPALSTHIAALESELGVRLFERHAKGVELSEAGERLYARALELISGFDNLKRDVNQTEDSPVGKVRLCIGGAIAAIVAPPLLRSMAERYPLVDLHVTDALSHEIQMQLEAGVAELALMPNAAEIPGMSSVSVLEEPFMLFGASELMRDKPSLVPFADVAGLPLAAPDRAYDARKVIERVAANAGLTLDIRYELNSTGMLIGVVKEGLAYAVLPSNLCHEAVATGALARRAIDALPVTRVQAIVWLSDRALTPAAAAVKDQLAQTVRVLVAKGRLEGRAV</sequence>
<evidence type="ECO:0000259" key="5">
    <source>
        <dbReference type="PROSITE" id="PS50931"/>
    </source>
</evidence>
<evidence type="ECO:0000256" key="3">
    <source>
        <dbReference type="ARBA" id="ARBA00023125"/>
    </source>
</evidence>
<organism evidence="6 9">
    <name type="scientific">Paraburkholderia rhynchosiae</name>
    <dbReference type="NCBI Taxonomy" id="487049"/>
    <lineage>
        <taxon>Bacteria</taxon>
        <taxon>Pseudomonadati</taxon>
        <taxon>Pseudomonadota</taxon>
        <taxon>Betaproteobacteria</taxon>
        <taxon>Burkholderiales</taxon>
        <taxon>Burkholderiaceae</taxon>
        <taxon>Paraburkholderia</taxon>
    </lineage>
</organism>
<gene>
    <name evidence="6" type="primary">hdfR_9</name>
    <name evidence="7" type="ORF">C0Z16_31010</name>
    <name evidence="6" type="ORF">LMG27174_06328</name>
</gene>
<dbReference type="GO" id="GO:0005829">
    <property type="term" value="C:cytosol"/>
    <property type="evidence" value="ECO:0007669"/>
    <property type="project" value="TreeGrafter"/>
</dbReference>
<evidence type="ECO:0000313" key="7">
    <source>
        <dbReference type="EMBL" id="PMS24435.1"/>
    </source>
</evidence>
<dbReference type="Proteomes" id="UP000235659">
    <property type="component" value="Unassembled WGS sequence"/>
</dbReference>
<dbReference type="SUPFAM" id="SSF46785">
    <property type="entry name" value="Winged helix' DNA-binding domain"/>
    <property type="match status" value="1"/>
</dbReference>
<evidence type="ECO:0000256" key="1">
    <source>
        <dbReference type="ARBA" id="ARBA00009437"/>
    </source>
</evidence>
<dbReference type="InterPro" id="IPR036390">
    <property type="entry name" value="WH_DNA-bd_sf"/>
</dbReference>
<keyword evidence="8" id="KW-1185">Reference proteome</keyword>
<dbReference type="Pfam" id="PF03466">
    <property type="entry name" value="LysR_substrate"/>
    <property type="match status" value="1"/>
</dbReference>
<dbReference type="EMBL" id="CADIJZ010000034">
    <property type="protein sequence ID" value="CAB3736917.1"/>
    <property type="molecule type" value="Genomic_DNA"/>
</dbReference>
<keyword evidence="4" id="KW-0804">Transcription</keyword>
<dbReference type="InterPro" id="IPR000847">
    <property type="entry name" value="LysR_HTH_N"/>
</dbReference>
<dbReference type="PROSITE" id="PS50931">
    <property type="entry name" value="HTH_LYSR"/>
    <property type="match status" value="1"/>
</dbReference>
<evidence type="ECO:0000313" key="9">
    <source>
        <dbReference type="Proteomes" id="UP000494205"/>
    </source>
</evidence>
<dbReference type="Proteomes" id="UP000494205">
    <property type="component" value="Unassembled WGS sequence"/>
</dbReference>
<dbReference type="InterPro" id="IPR005119">
    <property type="entry name" value="LysR_subst-bd"/>
</dbReference>
<dbReference type="InterPro" id="IPR050950">
    <property type="entry name" value="HTH-type_LysR_regulators"/>
</dbReference>
<reference evidence="7 8" key="1">
    <citation type="submission" date="2018-01" db="EMBL/GenBank/DDBJ databases">
        <title>Whole genome analyses suggest that Burkholderia sensu lato contains two further novel genera in the rhizoxinica-symbiotica group Mycetohabitans gen. nov., and Trinickia gen. nov.: implications for the evolution of diazotrophy and nodulation in the Burkholderiaceae.</title>
        <authorList>
            <person name="Estrada-de los Santos P."/>
            <person name="Palmer M."/>
            <person name="Chavez-Ramirez B."/>
            <person name="Beukes C."/>
            <person name="Steenkamp E.T."/>
            <person name="Hirsch A.M."/>
            <person name="Manyaka P."/>
            <person name="Maluk M."/>
            <person name="Lafos M."/>
            <person name="Crook M."/>
            <person name="Gross E."/>
            <person name="Simon M.F."/>
            <person name="Bueno dos Reis Junior F."/>
            <person name="Poole P.S."/>
            <person name="Venter S.N."/>
            <person name="James E.K."/>
        </authorList>
    </citation>
    <scope>NUCLEOTIDE SEQUENCE [LARGE SCALE GENOMIC DNA]</scope>
    <source>
        <strain evidence="7 8">WSM 3937</strain>
    </source>
</reference>
<keyword evidence="3" id="KW-0238">DNA-binding</keyword>